<proteinExistence type="inferred from homology"/>
<dbReference type="HAMAP" id="MF_01867">
    <property type="entry name" value="BshC"/>
    <property type="match status" value="1"/>
</dbReference>
<dbReference type="STRING" id="33978.A6M13_09765"/>
<dbReference type="AlphaFoldDB" id="A0A1C0YKA5"/>
<protein>
    <recommendedName>
        <fullName evidence="2">Putative cysteine ligase BshC</fullName>
        <ecNumber evidence="2">6.-.-.-</ecNumber>
    </recommendedName>
</protein>
<gene>
    <name evidence="2" type="primary">bshC</name>
    <name evidence="5" type="ORF">A6M13_09765</name>
</gene>
<feature type="domain" description="Bacillithiol biosynthesis BshC N-terminal Rossmann-like" evidence="3">
    <location>
        <begin position="1"/>
        <end position="375"/>
    </location>
</feature>
<evidence type="ECO:0000259" key="4">
    <source>
        <dbReference type="Pfam" id="PF24850"/>
    </source>
</evidence>
<reference evidence="5 6" key="1">
    <citation type="submission" date="2016-07" db="EMBL/GenBank/DDBJ databases">
        <title>Caryophanon tenue genome sequencing.</title>
        <authorList>
            <person name="Verma A."/>
            <person name="Pal Y."/>
            <person name="Krishnamurthi S."/>
        </authorList>
    </citation>
    <scope>NUCLEOTIDE SEQUENCE [LARGE SCALE GENOMIC DNA]</scope>
    <source>
        <strain evidence="5 6">DSM 14152</strain>
    </source>
</reference>
<sequence>MHLEQVCIPFNNKILEHYDAQHETMAAFFPYGVSDEEFQRRYTYLKQQPRTAGLAEAIRAYMTPFGLTEAIEQNITALANGAVAIVGGQQAGVFTGPLYSVYKAITVLVVAKQQQQNLQAPVVPVFWIAGEDHDLEEINHTYTIAQQQVKKRGYSERVTRKTMASTTKLSQEAIVQLIETVFFDYGETAYTAQLVEQLKEAAAKSETFTDFFTHVMNGFFSAHGLLMIDAASANMRQLESAYFERLIDAAPSIAQAVTATEAQFDKAGYGTPIMAQPNNANIFYVREGERFLLTYKDGVFSNAQANVHFTSAQLKNIAKNTPEQLSNNVVTRPMMQEMVFPVLAFVGGPGELAYWATLANGFEQVGLQMPIFVPRFMFTIVDKTIEKCAEQLELDIPTVIAHGVTQQREAFIASLQTQQVTSPVLQMEQQLREQYVQLQSFLQQQHIHLDNVLAKNMKQHTQQLDYLMAKIEEQVLRQHDTTLQHYDVLAHQLRPNGSYQERVFAPHYMLNKYGEDFVDRLLRLTYSVNNTHKIIFV</sequence>
<evidence type="ECO:0000256" key="2">
    <source>
        <dbReference type="HAMAP-Rule" id="MF_01867"/>
    </source>
</evidence>
<dbReference type="OrthoDB" id="9765151at2"/>
<dbReference type="EC" id="6.-.-.-" evidence="2"/>
<dbReference type="NCBIfam" id="TIGR03998">
    <property type="entry name" value="thiol_BshC"/>
    <property type="match status" value="1"/>
</dbReference>
<evidence type="ECO:0000256" key="1">
    <source>
        <dbReference type="ARBA" id="ARBA00022598"/>
    </source>
</evidence>
<dbReference type="Pfam" id="PF10079">
    <property type="entry name" value="Rossmann-like_BshC"/>
    <property type="match status" value="1"/>
</dbReference>
<evidence type="ECO:0000313" key="6">
    <source>
        <dbReference type="Proteomes" id="UP000093199"/>
    </source>
</evidence>
<dbReference type="EMBL" id="MASJ01000003">
    <property type="protein sequence ID" value="OCS87583.1"/>
    <property type="molecule type" value="Genomic_DNA"/>
</dbReference>
<evidence type="ECO:0000313" key="5">
    <source>
        <dbReference type="EMBL" id="OCS87583.1"/>
    </source>
</evidence>
<comment type="similarity">
    <text evidence="2">Belongs to the BshC family.</text>
</comment>
<dbReference type="InterPro" id="IPR011199">
    <property type="entry name" value="Bacillithiol_biosynth_BshC"/>
</dbReference>
<comment type="function">
    <text evidence="2">Involved in bacillithiol (BSH) biosynthesis. May catalyze the last step of the pathway, the addition of cysteine to glucosamine malate (GlcN-Mal) to generate BSH.</text>
</comment>
<dbReference type="Proteomes" id="UP000093199">
    <property type="component" value="Unassembled WGS sequence"/>
</dbReference>
<accession>A0A1C0YKA5</accession>
<dbReference type="InterPro" id="IPR055399">
    <property type="entry name" value="CC_BshC"/>
</dbReference>
<comment type="caution">
    <text evidence="5">The sequence shown here is derived from an EMBL/GenBank/DDBJ whole genome shotgun (WGS) entry which is preliminary data.</text>
</comment>
<dbReference type="InterPro" id="IPR055398">
    <property type="entry name" value="Rossmann-like_BshC"/>
</dbReference>
<evidence type="ECO:0000259" key="3">
    <source>
        <dbReference type="Pfam" id="PF10079"/>
    </source>
</evidence>
<feature type="domain" description="Bacillithiol biosynthesis BshC C-terminal coiled-coil" evidence="4">
    <location>
        <begin position="378"/>
        <end position="536"/>
    </location>
</feature>
<dbReference type="PIRSF" id="PIRSF012535">
    <property type="entry name" value="UCP012535"/>
    <property type="match status" value="1"/>
</dbReference>
<dbReference type="Pfam" id="PF24850">
    <property type="entry name" value="CC_BshC"/>
    <property type="match status" value="1"/>
</dbReference>
<keyword evidence="6" id="KW-1185">Reference proteome</keyword>
<dbReference type="RefSeq" id="WP_066543228.1">
    <property type="nucleotide sequence ID" value="NZ_MASJ01000003.1"/>
</dbReference>
<name>A0A1C0YKA5_9BACL</name>
<keyword evidence="1 2" id="KW-0436">Ligase</keyword>
<organism evidence="5 6">
    <name type="scientific">Caryophanon tenue</name>
    <dbReference type="NCBI Taxonomy" id="33978"/>
    <lineage>
        <taxon>Bacteria</taxon>
        <taxon>Bacillati</taxon>
        <taxon>Bacillota</taxon>
        <taxon>Bacilli</taxon>
        <taxon>Bacillales</taxon>
        <taxon>Caryophanaceae</taxon>
        <taxon>Caryophanon</taxon>
    </lineage>
</organism>
<dbReference type="GO" id="GO:0016874">
    <property type="term" value="F:ligase activity"/>
    <property type="evidence" value="ECO:0007669"/>
    <property type="project" value="UniProtKB-UniRule"/>
</dbReference>